<sequence>MRGQQAFEAYGRRAREYADLLGSISATAAEDRALVERWASAIDGPVLDVGCGPGHWTAWLRELGVDIEGIDPVQEFVDIAAHRHPDCAYRQGTAEALGVPSASLGGALVWYSLIHTEPSGLPAAFAELARCIRPGGGLLLGFFEGSAVEPFGHKVATAFTWPIADLARLLDDAGFIIEHAHARTDTGARPHGAIVATRASGA</sequence>
<dbReference type="GO" id="GO:0032259">
    <property type="term" value="P:methylation"/>
    <property type="evidence" value="ECO:0007669"/>
    <property type="project" value="UniProtKB-KW"/>
</dbReference>
<organism evidence="5 6">
    <name type="scientific">Pseudoclavibacter terrae</name>
    <dbReference type="NCBI Taxonomy" id="1530195"/>
    <lineage>
        <taxon>Bacteria</taxon>
        <taxon>Bacillati</taxon>
        <taxon>Actinomycetota</taxon>
        <taxon>Actinomycetes</taxon>
        <taxon>Micrococcales</taxon>
        <taxon>Microbacteriaceae</taxon>
        <taxon>Pseudoclavibacter</taxon>
    </lineage>
</organism>
<name>A0A7J5AZE5_9MICO</name>
<dbReference type="CDD" id="cd02440">
    <property type="entry name" value="AdoMet_MTases"/>
    <property type="match status" value="1"/>
</dbReference>
<dbReference type="AlphaFoldDB" id="A0A7J5AZE5"/>
<dbReference type="InterPro" id="IPR029063">
    <property type="entry name" value="SAM-dependent_MTases_sf"/>
</dbReference>
<keyword evidence="3" id="KW-0949">S-adenosyl-L-methionine</keyword>
<comment type="caution">
    <text evidence="5">The sequence shown here is derived from an EMBL/GenBank/DDBJ whole genome shotgun (WGS) entry which is preliminary data.</text>
</comment>
<evidence type="ECO:0000313" key="6">
    <source>
        <dbReference type="Proteomes" id="UP000490386"/>
    </source>
</evidence>
<evidence type="ECO:0000256" key="1">
    <source>
        <dbReference type="ARBA" id="ARBA00022603"/>
    </source>
</evidence>
<dbReference type="PANTHER" id="PTHR43464">
    <property type="entry name" value="METHYLTRANSFERASE"/>
    <property type="match status" value="1"/>
</dbReference>
<keyword evidence="6" id="KW-1185">Reference proteome</keyword>
<dbReference type="EMBL" id="WBJX01000005">
    <property type="protein sequence ID" value="KAB1636839.1"/>
    <property type="molecule type" value="Genomic_DNA"/>
</dbReference>
<protein>
    <submittedName>
        <fullName evidence="5">Class I SAM-dependent methyltransferase</fullName>
    </submittedName>
</protein>
<dbReference type="PANTHER" id="PTHR43464:SF19">
    <property type="entry name" value="UBIQUINONE BIOSYNTHESIS O-METHYLTRANSFERASE, MITOCHONDRIAL"/>
    <property type="match status" value="1"/>
</dbReference>
<dbReference type="RefSeq" id="WP_151424555.1">
    <property type="nucleotide sequence ID" value="NZ_WBJX01000005.1"/>
</dbReference>
<evidence type="ECO:0000256" key="3">
    <source>
        <dbReference type="ARBA" id="ARBA00022691"/>
    </source>
</evidence>
<proteinExistence type="predicted"/>
<dbReference type="SUPFAM" id="SSF53335">
    <property type="entry name" value="S-adenosyl-L-methionine-dependent methyltransferases"/>
    <property type="match status" value="1"/>
</dbReference>
<dbReference type="Pfam" id="PF13649">
    <property type="entry name" value="Methyltransf_25"/>
    <property type="match status" value="1"/>
</dbReference>
<dbReference type="OrthoDB" id="9805171at2"/>
<accession>A0A7J5AZE5</accession>
<evidence type="ECO:0000256" key="2">
    <source>
        <dbReference type="ARBA" id="ARBA00022679"/>
    </source>
</evidence>
<keyword evidence="2 5" id="KW-0808">Transferase</keyword>
<keyword evidence="1 5" id="KW-0489">Methyltransferase</keyword>
<gene>
    <name evidence="5" type="ORF">F8O03_14855</name>
</gene>
<dbReference type="Gene3D" id="3.40.50.150">
    <property type="entry name" value="Vaccinia Virus protein VP39"/>
    <property type="match status" value="1"/>
</dbReference>
<evidence type="ECO:0000313" key="5">
    <source>
        <dbReference type="EMBL" id="KAB1636839.1"/>
    </source>
</evidence>
<reference evidence="5 6" key="1">
    <citation type="submission" date="2019-09" db="EMBL/GenBank/DDBJ databases">
        <title>Phylogeny of genus Pseudoclavibacter and closely related genus.</title>
        <authorList>
            <person name="Li Y."/>
        </authorList>
    </citation>
    <scope>NUCLEOTIDE SEQUENCE [LARGE SCALE GENOMIC DNA]</scope>
    <source>
        <strain evidence="5 6">THG-MD12</strain>
    </source>
</reference>
<evidence type="ECO:0000259" key="4">
    <source>
        <dbReference type="Pfam" id="PF13649"/>
    </source>
</evidence>
<dbReference type="Proteomes" id="UP000490386">
    <property type="component" value="Unassembled WGS sequence"/>
</dbReference>
<dbReference type="GO" id="GO:0008168">
    <property type="term" value="F:methyltransferase activity"/>
    <property type="evidence" value="ECO:0007669"/>
    <property type="project" value="UniProtKB-KW"/>
</dbReference>
<dbReference type="InterPro" id="IPR041698">
    <property type="entry name" value="Methyltransf_25"/>
</dbReference>
<feature type="domain" description="Methyltransferase" evidence="4">
    <location>
        <begin position="46"/>
        <end position="136"/>
    </location>
</feature>